<keyword evidence="3" id="KW-1185">Reference proteome</keyword>
<evidence type="ECO:0000256" key="1">
    <source>
        <dbReference type="SAM" id="MobiDB-lite"/>
    </source>
</evidence>
<accession>A0A553HUV7</accession>
<sequence>MSMLERFARHNHSLQARRDTTHLKPKSSIMTDQSSEPLTPSDSAGPHWNQAELLDLSDSIRAGLQGDHVFSPDTERLSSFLEAALEDEKRRYPTLKLETIEYARLDKLLSEIVQFADTMKNFDLSPEFLLRFRVNVSQAKNLRCLWWRRFHEEYSMMDEHRCAILVEDGRLKDVSFNSSLDYDLGKWQTMMATVPVSEVEANLQFEPGHSLEKLTMGRYGFPALPLLTGSEEVIRYNTVRYVHEGRTLHVPLISQVGRKIRIIRGHKLKSVFAPKAGIRYDGLYIVRQYGCKLDSSINKYRLELTLERAADQRPFDEIHKVPKPSQLDDWALYENLEGDKVRRLQGESNYLEWKSKREEERVDREDWHQMRLFRASFSGGSGNGSERRLSKGITLRP</sequence>
<dbReference type="OrthoDB" id="3244603at2759"/>
<dbReference type="Gene3D" id="2.30.280.10">
    <property type="entry name" value="SRA-YDG"/>
    <property type="match status" value="1"/>
</dbReference>
<reference evidence="3" key="1">
    <citation type="submission" date="2019-06" db="EMBL/GenBank/DDBJ databases">
        <title>Draft genome sequence of the griseofulvin-producing fungus Xylaria cubensis strain G536.</title>
        <authorList>
            <person name="Mead M.E."/>
            <person name="Raja H.A."/>
            <person name="Steenwyk J.L."/>
            <person name="Knowles S.L."/>
            <person name="Oberlies N.H."/>
            <person name="Rokas A."/>
        </authorList>
    </citation>
    <scope>NUCLEOTIDE SEQUENCE [LARGE SCALE GENOMIC DNA]</scope>
    <source>
        <strain evidence="3">G536</strain>
    </source>
</reference>
<feature type="region of interest" description="Disordered" evidence="1">
    <location>
        <begin position="1"/>
        <end position="46"/>
    </location>
</feature>
<dbReference type="STRING" id="2512241.A0A553HUV7"/>
<evidence type="ECO:0000313" key="3">
    <source>
        <dbReference type="Proteomes" id="UP000319160"/>
    </source>
</evidence>
<feature type="region of interest" description="Disordered" evidence="1">
    <location>
        <begin position="376"/>
        <end position="397"/>
    </location>
</feature>
<dbReference type="InterPro" id="IPR036987">
    <property type="entry name" value="SRA-YDG_sf"/>
</dbReference>
<name>A0A553HUV7_9PEZI</name>
<comment type="caution">
    <text evidence="2">The sequence shown here is derived from an EMBL/GenBank/DDBJ whole genome shotgun (WGS) entry which is preliminary data.</text>
</comment>
<dbReference type="InterPro" id="IPR015947">
    <property type="entry name" value="PUA-like_sf"/>
</dbReference>
<gene>
    <name evidence="2" type="ORF">FHL15_007286</name>
</gene>
<evidence type="ECO:0000313" key="2">
    <source>
        <dbReference type="EMBL" id="TRX91733.1"/>
    </source>
</evidence>
<proteinExistence type="predicted"/>
<protein>
    <submittedName>
        <fullName evidence="2">Uncharacterized protein</fullName>
    </submittedName>
</protein>
<dbReference type="SUPFAM" id="SSF88697">
    <property type="entry name" value="PUA domain-like"/>
    <property type="match status" value="1"/>
</dbReference>
<feature type="compositionally biased region" description="Polar residues" evidence="1">
    <location>
        <begin position="28"/>
        <end position="42"/>
    </location>
</feature>
<organism evidence="2 3">
    <name type="scientific">Xylaria flabelliformis</name>
    <dbReference type="NCBI Taxonomy" id="2512241"/>
    <lineage>
        <taxon>Eukaryota</taxon>
        <taxon>Fungi</taxon>
        <taxon>Dikarya</taxon>
        <taxon>Ascomycota</taxon>
        <taxon>Pezizomycotina</taxon>
        <taxon>Sordariomycetes</taxon>
        <taxon>Xylariomycetidae</taxon>
        <taxon>Xylariales</taxon>
        <taxon>Xylariaceae</taxon>
        <taxon>Xylaria</taxon>
    </lineage>
</organism>
<dbReference type="EMBL" id="VFLP01000042">
    <property type="protein sequence ID" value="TRX91733.1"/>
    <property type="molecule type" value="Genomic_DNA"/>
</dbReference>
<dbReference type="AlphaFoldDB" id="A0A553HUV7"/>
<dbReference type="Proteomes" id="UP000319160">
    <property type="component" value="Unassembled WGS sequence"/>
</dbReference>